<evidence type="ECO:0000256" key="2">
    <source>
        <dbReference type="SAM" id="Phobius"/>
    </source>
</evidence>
<evidence type="ECO:0000256" key="1">
    <source>
        <dbReference type="SAM" id="Coils"/>
    </source>
</evidence>
<dbReference type="EMBL" id="CAADIZ010000024">
    <property type="protein sequence ID" value="VFS23662.1"/>
    <property type="molecule type" value="Genomic_DNA"/>
</dbReference>
<evidence type="ECO:0008006" key="9">
    <source>
        <dbReference type="Google" id="ProtNLM"/>
    </source>
</evidence>
<reference evidence="8" key="1">
    <citation type="submission" date="2019-03" db="EMBL/GenBank/DDBJ databases">
        <authorList>
            <person name="Danneels B."/>
        </authorList>
    </citation>
    <scope>NUCLEOTIDE SEQUENCE</scope>
</reference>
<dbReference type="EMBL" id="CAADHY010000032">
    <property type="protein sequence ID" value="VFR33667.1"/>
    <property type="molecule type" value="Genomic_DNA"/>
</dbReference>
<keyword evidence="1" id="KW-0175">Coiled coil</keyword>
<feature type="transmembrane region" description="Helical" evidence="2">
    <location>
        <begin position="12"/>
        <end position="31"/>
    </location>
</feature>
<gene>
    <name evidence="3" type="ORF">AMP9_2936</name>
    <name evidence="4" type="ORF">BRI6_3142</name>
    <name evidence="5" type="ORF">BRI9_3203</name>
    <name evidence="7" type="ORF">IVO3_3199</name>
    <name evidence="6" type="ORF">RAN3_3017</name>
    <name evidence="8" type="ORF">RAN7_3174</name>
</gene>
<dbReference type="EMBL" id="CAADIO010000006">
    <property type="protein sequence ID" value="VFR82792.1"/>
    <property type="molecule type" value="Genomic_DNA"/>
</dbReference>
<dbReference type="EMBL" id="CAADII010000030">
    <property type="protein sequence ID" value="VFR54603.1"/>
    <property type="molecule type" value="Genomic_DNA"/>
</dbReference>
<evidence type="ECO:0000313" key="7">
    <source>
        <dbReference type="EMBL" id="VFR96625.1"/>
    </source>
</evidence>
<feature type="coiled-coil region" evidence="1">
    <location>
        <begin position="73"/>
        <end position="107"/>
    </location>
</feature>
<keyword evidence="2" id="KW-0812">Transmembrane</keyword>
<evidence type="ECO:0000313" key="6">
    <source>
        <dbReference type="EMBL" id="VFR82792.1"/>
    </source>
</evidence>
<evidence type="ECO:0000313" key="4">
    <source>
        <dbReference type="EMBL" id="VFR54603.1"/>
    </source>
</evidence>
<proteinExistence type="predicted"/>
<evidence type="ECO:0000313" key="8">
    <source>
        <dbReference type="EMBL" id="VFS23662.1"/>
    </source>
</evidence>
<dbReference type="EMBL" id="CAADIK010000047">
    <property type="protein sequence ID" value="VFR79808.1"/>
    <property type="molecule type" value="Genomic_DNA"/>
</dbReference>
<evidence type="ECO:0000313" key="3">
    <source>
        <dbReference type="EMBL" id="VFR33667.1"/>
    </source>
</evidence>
<sequence length="115" mass="12397">MNLIPDELAGTGLSGWLGAVIASLIGGGFVLRRWLSRDAVERAGDRAEVNIIETLTVQLAAANARADLFASERNGAIREIGELKAQIERLNARVEIMQQQLERMHGEPAPAPPVS</sequence>
<protein>
    <recommendedName>
        <fullName evidence="9">Chemotaxis protein</fullName>
    </recommendedName>
</protein>
<keyword evidence="2" id="KW-0472">Membrane</keyword>
<evidence type="ECO:0000313" key="5">
    <source>
        <dbReference type="EMBL" id="VFR79808.1"/>
    </source>
</evidence>
<organism evidence="8">
    <name type="scientific">plant metagenome</name>
    <dbReference type="NCBI Taxonomy" id="1297885"/>
    <lineage>
        <taxon>unclassified sequences</taxon>
        <taxon>metagenomes</taxon>
        <taxon>organismal metagenomes</taxon>
    </lineage>
</organism>
<keyword evidence="2" id="KW-1133">Transmembrane helix</keyword>
<name>A0A484XJJ4_9ZZZZ</name>
<dbReference type="EMBL" id="CAADIP010000051">
    <property type="protein sequence ID" value="VFR96625.1"/>
    <property type="molecule type" value="Genomic_DNA"/>
</dbReference>
<dbReference type="AlphaFoldDB" id="A0A484XJJ4"/>
<accession>A0A484XJJ4</accession>